<reference evidence="13 14" key="1">
    <citation type="journal article" date="2014" name="Nature">
        <title>An environmental bacterial taxon with a large and distinct metabolic repertoire.</title>
        <authorList>
            <person name="Wilson M.C."/>
            <person name="Mori T."/>
            <person name="Ruckert C."/>
            <person name="Uria A.R."/>
            <person name="Helf M.J."/>
            <person name="Takada K."/>
            <person name="Gernert C."/>
            <person name="Steffens U.A."/>
            <person name="Heycke N."/>
            <person name="Schmitt S."/>
            <person name="Rinke C."/>
            <person name="Helfrich E.J."/>
            <person name="Brachmann A.O."/>
            <person name="Gurgui C."/>
            <person name="Wakimoto T."/>
            <person name="Kracht M."/>
            <person name="Crusemann M."/>
            <person name="Hentschel U."/>
            <person name="Abe I."/>
            <person name="Matsunaga S."/>
            <person name="Kalinowski J."/>
            <person name="Takeyama H."/>
            <person name="Piel J."/>
        </authorList>
    </citation>
    <scope>NUCLEOTIDE SEQUENCE [LARGE SCALE GENOMIC DNA]</scope>
    <source>
        <strain evidence="14">TSY2</strain>
    </source>
</reference>
<evidence type="ECO:0000256" key="2">
    <source>
        <dbReference type="ARBA" id="ARBA00022448"/>
    </source>
</evidence>
<evidence type="ECO:0000313" key="13">
    <source>
        <dbReference type="EMBL" id="ETW94034.1"/>
    </source>
</evidence>
<sequence length="489" mass="55596">QDTLLADVDRIEVIRGPGATLWGANAVNGIISIITKHARDTPGALLMAGAGTEERGNGSIRYGTALSHTAFLRIYAKYFDRDGSVDTEGRDTPDAWETIRSGMRLDWQVSDRDDLTIQGDVYDGKATQTLSLPSFTPPYRERRMIDTDWSGGNLLGRWQHRFPTIGNLTLQAYYDRTSRDENGVIRETRDTFDLDVQHQFLWGEGQDIIWGLGYRFTDDDFTNNTLITVQPKRRSLHLFSAFVQDDIALIEGRLQLIVGSKFEHNDHTGFEVQPTVRLLWTPHKQHTVWTAVSRAVRTPSRGDDDALTTQLILPPNTLQNPGPLPILVRFLGNRDFLSEKLIAYELGYRVRPIDRLSLDIAVFYNRYDDLRTVEPGPPSTDLTSHPPVVISPLTLANKLRGETYGVELALEWQPLDWWRVNLAYTFLESDFDLDRDSQSTTSGNDPGASPNHQVSLRSSMDLPWQWELDTWLRYVDTLSALDIDRYVVF</sequence>
<dbReference type="HOGENOM" id="CLU_558422_0_0_7"/>
<dbReference type="Proteomes" id="UP000019140">
    <property type="component" value="Unassembled WGS sequence"/>
</dbReference>
<evidence type="ECO:0000256" key="6">
    <source>
        <dbReference type="ARBA" id="ARBA00023077"/>
    </source>
</evidence>
<keyword evidence="4 10" id="KW-0812">Transmembrane</keyword>
<keyword evidence="2 10" id="KW-0813">Transport</keyword>
<keyword evidence="9 10" id="KW-0998">Cell outer membrane</keyword>
<proteinExistence type="inferred from homology"/>
<keyword evidence="7 10" id="KW-0472">Membrane</keyword>
<keyword evidence="5" id="KW-0732">Signal</keyword>
<dbReference type="SUPFAM" id="SSF56935">
    <property type="entry name" value="Porins"/>
    <property type="match status" value="1"/>
</dbReference>
<feature type="non-terminal residue" evidence="13">
    <location>
        <position position="489"/>
    </location>
</feature>
<keyword evidence="14" id="KW-1185">Reference proteome</keyword>
<evidence type="ECO:0000256" key="4">
    <source>
        <dbReference type="ARBA" id="ARBA00022692"/>
    </source>
</evidence>
<evidence type="ECO:0000256" key="3">
    <source>
        <dbReference type="ARBA" id="ARBA00022452"/>
    </source>
</evidence>
<evidence type="ECO:0000256" key="5">
    <source>
        <dbReference type="ARBA" id="ARBA00022729"/>
    </source>
</evidence>
<dbReference type="GO" id="GO:0015344">
    <property type="term" value="F:siderophore uptake transmembrane transporter activity"/>
    <property type="evidence" value="ECO:0007669"/>
    <property type="project" value="TreeGrafter"/>
</dbReference>
<dbReference type="InterPro" id="IPR036942">
    <property type="entry name" value="Beta-barrel_TonB_sf"/>
</dbReference>
<organism evidence="13 14">
    <name type="scientific">Candidatus Entotheonella gemina</name>
    <dbReference type="NCBI Taxonomy" id="1429439"/>
    <lineage>
        <taxon>Bacteria</taxon>
        <taxon>Pseudomonadati</taxon>
        <taxon>Nitrospinota/Tectimicrobiota group</taxon>
        <taxon>Candidatus Tectimicrobiota</taxon>
        <taxon>Candidatus Entotheonellia</taxon>
        <taxon>Candidatus Entotheonellales</taxon>
        <taxon>Candidatus Entotheonellaceae</taxon>
        <taxon>Candidatus Entotheonella</taxon>
    </lineage>
</organism>
<feature type="compositionally biased region" description="Polar residues" evidence="11">
    <location>
        <begin position="438"/>
        <end position="454"/>
    </location>
</feature>
<comment type="similarity">
    <text evidence="10">Belongs to the TonB-dependent receptor family.</text>
</comment>
<dbReference type="GO" id="GO:0009279">
    <property type="term" value="C:cell outer membrane"/>
    <property type="evidence" value="ECO:0007669"/>
    <property type="project" value="UniProtKB-SubCell"/>
</dbReference>
<feature type="non-terminal residue" evidence="13">
    <location>
        <position position="1"/>
    </location>
</feature>
<keyword evidence="8" id="KW-0675">Receptor</keyword>
<evidence type="ECO:0000259" key="12">
    <source>
        <dbReference type="Pfam" id="PF00593"/>
    </source>
</evidence>
<evidence type="ECO:0000256" key="7">
    <source>
        <dbReference type="ARBA" id="ARBA00023136"/>
    </source>
</evidence>
<protein>
    <recommendedName>
        <fullName evidence="12">TonB-dependent receptor-like beta-barrel domain-containing protein</fullName>
    </recommendedName>
</protein>
<comment type="caution">
    <text evidence="13">The sequence shown here is derived from an EMBL/GenBank/DDBJ whole genome shotgun (WGS) entry which is preliminary data.</text>
</comment>
<gene>
    <name evidence="13" type="ORF">ETSY2_50425</name>
</gene>
<dbReference type="Gene3D" id="2.170.130.10">
    <property type="entry name" value="TonB-dependent receptor, plug domain"/>
    <property type="match status" value="1"/>
</dbReference>
<dbReference type="Gene3D" id="2.40.170.20">
    <property type="entry name" value="TonB-dependent receptor, beta-barrel domain"/>
    <property type="match status" value="1"/>
</dbReference>
<feature type="domain" description="TonB-dependent receptor-like beta-barrel" evidence="12">
    <location>
        <begin position="61"/>
        <end position="476"/>
    </location>
</feature>
<evidence type="ECO:0000313" key="14">
    <source>
        <dbReference type="Proteomes" id="UP000019140"/>
    </source>
</evidence>
<dbReference type="PANTHER" id="PTHR30069:SF29">
    <property type="entry name" value="HEMOGLOBIN AND HEMOGLOBIN-HAPTOGLOBIN-BINDING PROTEIN 1-RELATED"/>
    <property type="match status" value="1"/>
</dbReference>
<dbReference type="Pfam" id="PF00593">
    <property type="entry name" value="TonB_dep_Rec_b-barrel"/>
    <property type="match status" value="1"/>
</dbReference>
<dbReference type="GO" id="GO:0044718">
    <property type="term" value="P:siderophore transmembrane transport"/>
    <property type="evidence" value="ECO:0007669"/>
    <property type="project" value="TreeGrafter"/>
</dbReference>
<dbReference type="EMBL" id="AZHX01002535">
    <property type="protein sequence ID" value="ETW94034.1"/>
    <property type="molecule type" value="Genomic_DNA"/>
</dbReference>
<feature type="region of interest" description="Disordered" evidence="11">
    <location>
        <begin position="435"/>
        <end position="454"/>
    </location>
</feature>
<evidence type="ECO:0000256" key="10">
    <source>
        <dbReference type="PROSITE-ProRule" id="PRU01360"/>
    </source>
</evidence>
<accession>W4L7Z5</accession>
<evidence type="ECO:0000256" key="9">
    <source>
        <dbReference type="ARBA" id="ARBA00023237"/>
    </source>
</evidence>
<dbReference type="InterPro" id="IPR037066">
    <property type="entry name" value="Plug_dom_sf"/>
</dbReference>
<evidence type="ECO:0000256" key="11">
    <source>
        <dbReference type="SAM" id="MobiDB-lite"/>
    </source>
</evidence>
<keyword evidence="6" id="KW-0798">TonB box</keyword>
<evidence type="ECO:0000256" key="1">
    <source>
        <dbReference type="ARBA" id="ARBA00004571"/>
    </source>
</evidence>
<dbReference type="AlphaFoldDB" id="W4L7Z5"/>
<dbReference type="InterPro" id="IPR039426">
    <property type="entry name" value="TonB-dep_rcpt-like"/>
</dbReference>
<comment type="subcellular location">
    <subcellularLocation>
        <location evidence="1 10">Cell outer membrane</location>
        <topology evidence="1 10">Multi-pass membrane protein</topology>
    </subcellularLocation>
</comment>
<name>W4L7Z5_9BACT</name>
<keyword evidence="3 10" id="KW-1134">Transmembrane beta strand</keyword>
<dbReference type="PROSITE" id="PS52016">
    <property type="entry name" value="TONB_DEPENDENT_REC_3"/>
    <property type="match status" value="1"/>
</dbReference>
<dbReference type="PANTHER" id="PTHR30069">
    <property type="entry name" value="TONB-DEPENDENT OUTER MEMBRANE RECEPTOR"/>
    <property type="match status" value="1"/>
</dbReference>
<evidence type="ECO:0000256" key="8">
    <source>
        <dbReference type="ARBA" id="ARBA00023170"/>
    </source>
</evidence>
<dbReference type="InterPro" id="IPR000531">
    <property type="entry name" value="Beta-barrel_TonB"/>
</dbReference>